<keyword evidence="3" id="KW-1185">Reference proteome</keyword>
<dbReference type="OrthoDB" id="711041at2"/>
<dbReference type="Proteomes" id="UP000321926">
    <property type="component" value="Unassembled WGS sequence"/>
</dbReference>
<dbReference type="Gene3D" id="3.10.120.10">
    <property type="entry name" value="Cytochrome b5-like heme/steroid binding domain"/>
    <property type="match status" value="1"/>
</dbReference>
<feature type="domain" description="Cytochrome b5 heme-binding" evidence="1">
    <location>
        <begin position="16"/>
        <end position="87"/>
    </location>
</feature>
<dbReference type="SUPFAM" id="SSF55856">
    <property type="entry name" value="Cytochrome b5-like heme/steroid binding domain"/>
    <property type="match status" value="1"/>
</dbReference>
<protein>
    <submittedName>
        <fullName evidence="2">Cytochrome b5</fullName>
    </submittedName>
</protein>
<sequence length="91" mass="10614">MPETDTKANEHALPEYTLQQLASRNGQDRDEVWVAYKGVIYDVKKSRLWRSGNHYEHWAGQDLTKELQDAPHTEYVFDKFTAIGTVKKPTY</sequence>
<dbReference type="EMBL" id="VRTY01000063">
    <property type="protein sequence ID" value="TXK37244.1"/>
    <property type="molecule type" value="Genomic_DNA"/>
</dbReference>
<comment type="caution">
    <text evidence="2">The sequence shown here is derived from an EMBL/GenBank/DDBJ whole genome shotgun (WGS) entry which is preliminary data.</text>
</comment>
<dbReference type="SMART" id="SM01117">
    <property type="entry name" value="Cyt-b5"/>
    <property type="match status" value="1"/>
</dbReference>
<accession>A0A5C8JKN0</accession>
<dbReference type="RefSeq" id="WP_147922711.1">
    <property type="nucleotide sequence ID" value="NZ_VRTY01000063.1"/>
</dbReference>
<dbReference type="InterPro" id="IPR036400">
    <property type="entry name" value="Cyt_B5-like_heme/steroid_sf"/>
</dbReference>
<organism evidence="2 3">
    <name type="scientific">Pontibacter qinzhouensis</name>
    <dbReference type="NCBI Taxonomy" id="2603253"/>
    <lineage>
        <taxon>Bacteria</taxon>
        <taxon>Pseudomonadati</taxon>
        <taxon>Bacteroidota</taxon>
        <taxon>Cytophagia</taxon>
        <taxon>Cytophagales</taxon>
        <taxon>Hymenobacteraceae</taxon>
        <taxon>Pontibacter</taxon>
    </lineage>
</organism>
<dbReference type="InterPro" id="IPR001199">
    <property type="entry name" value="Cyt_B5-like_heme/steroid-bd"/>
</dbReference>
<evidence type="ECO:0000259" key="1">
    <source>
        <dbReference type="SMART" id="SM01117"/>
    </source>
</evidence>
<evidence type="ECO:0000313" key="3">
    <source>
        <dbReference type="Proteomes" id="UP000321926"/>
    </source>
</evidence>
<proteinExistence type="predicted"/>
<gene>
    <name evidence="2" type="ORF">FVR03_15690</name>
</gene>
<dbReference type="AlphaFoldDB" id="A0A5C8JKN0"/>
<name>A0A5C8JKN0_9BACT</name>
<evidence type="ECO:0000313" key="2">
    <source>
        <dbReference type="EMBL" id="TXK37244.1"/>
    </source>
</evidence>
<reference evidence="2 3" key="1">
    <citation type="submission" date="2019-08" db="EMBL/GenBank/DDBJ databases">
        <authorList>
            <person name="Shi S."/>
        </authorList>
    </citation>
    <scope>NUCLEOTIDE SEQUENCE [LARGE SCALE GENOMIC DNA]</scope>
    <source>
        <strain evidence="2 3">GY10130</strain>
    </source>
</reference>
<dbReference type="Pfam" id="PF00173">
    <property type="entry name" value="Cyt-b5"/>
    <property type="match status" value="1"/>
</dbReference>